<name>A0A6J6LHW3_9ZZZZ</name>
<accession>A0A6J6LHW3</accession>
<dbReference type="AlphaFoldDB" id="A0A6J6LHW3"/>
<gene>
    <name evidence="1" type="ORF">UFOPK2214_01219</name>
</gene>
<organism evidence="1">
    <name type="scientific">freshwater metagenome</name>
    <dbReference type="NCBI Taxonomy" id="449393"/>
    <lineage>
        <taxon>unclassified sequences</taxon>
        <taxon>metagenomes</taxon>
        <taxon>ecological metagenomes</taxon>
    </lineage>
</organism>
<protein>
    <submittedName>
        <fullName evidence="1">Unannotated protein</fullName>
    </submittedName>
</protein>
<sequence>MFASACSSSSNSSDTIEPNSITTIATKVTGEPVTDFNAIFEARAAIDHSYLSVDKDGIYGVMVGKNFDFMQYMSTGWTSITSTVQGIVSDSKGQSIDGVLVEKAMTVTTRDYTGDRESDFLIRFGSGFSKYGALANSRNGVIELKPFCLTNPSKDRPGEIRVFVVENLEFNDQYKILEGTDYGTSGSSLREYWRWSRKNGCFKITASMR</sequence>
<reference evidence="1" key="1">
    <citation type="submission" date="2020-05" db="EMBL/GenBank/DDBJ databases">
        <authorList>
            <person name="Chiriac C."/>
            <person name="Salcher M."/>
            <person name="Ghai R."/>
            <person name="Kavagutti S V."/>
        </authorList>
    </citation>
    <scope>NUCLEOTIDE SEQUENCE</scope>
</reference>
<evidence type="ECO:0000313" key="1">
    <source>
        <dbReference type="EMBL" id="CAB4660718.1"/>
    </source>
</evidence>
<dbReference type="EMBL" id="CAEZWJ010000048">
    <property type="protein sequence ID" value="CAB4660718.1"/>
    <property type="molecule type" value="Genomic_DNA"/>
</dbReference>
<proteinExistence type="predicted"/>